<name>A0A367KWX9_RHIST</name>
<evidence type="ECO:0000259" key="2">
    <source>
        <dbReference type="Pfam" id="PF00248"/>
    </source>
</evidence>
<feature type="domain" description="NADP-dependent oxidoreductase" evidence="2">
    <location>
        <begin position="26"/>
        <end position="217"/>
    </location>
</feature>
<protein>
    <recommendedName>
        <fullName evidence="2">NADP-dependent oxidoreductase domain-containing protein</fullName>
    </recommendedName>
</protein>
<dbReference type="Pfam" id="PF00248">
    <property type="entry name" value="Aldo_ket_red"/>
    <property type="match status" value="1"/>
</dbReference>
<dbReference type="AlphaFoldDB" id="A0A367KWX9"/>
<evidence type="ECO:0000313" key="4">
    <source>
        <dbReference type="Proteomes" id="UP000253551"/>
    </source>
</evidence>
<dbReference type="Proteomes" id="UP000253551">
    <property type="component" value="Unassembled WGS sequence"/>
</dbReference>
<dbReference type="GO" id="GO:0016491">
    <property type="term" value="F:oxidoreductase activity"/>
    <property type="evidence" value="ECO:0007669"/>
    <property type="project" value="UniProtKB-KW"/>
</dbReference>
<comment type="caution">
    <text evidence="3">The sequence shown here is derived from an EMBL/GenBank/DDBJ whole genome shotgun (WGS) entry which is preliminary data.</text>
</comment>
<dbReference type="InterPro" id="IPR023210">
    <property type="entry name" value="NADP_OxRdtase_dom"/>
</dbReference>
<dbReference type="PANTHER" id="PTHR43364">
    <property type="entry name" value="NADH-SPECIFIC METHYLGLYOXAL REDUCTASE-RELATED"/>
    <property type="match status" value="1"/>
</dbReference>
<gene>
    <name evidence="3" type="ORF">CU098_011154</name>
</gene>
<keyword evidence="1" id="KW-0560">Oxidoreductase</keyword>
<organism evidence="3 4">
    <name type="scientific">Rhizopus stolonifer</name>
    <name type="common">Rhizopus nigricans</name>
    <dbReference type="NCBI Taxonomy" id="4846"/>
    <lineage>
        <taxon>Eukaryota</taxon>
        <taxon>Fungi</taxon>
        <taxon>Fungi incertae sedis</taxon>
        <taxon>Mucoromycota</taxon>
        <taxon>Mucoromycotina</taxon>
        <taxon>Mucoromycetes</taxon>
        <taxon>Mucorales</taxon>
        <taxon>Mucorineae</taxon>
        <taxon>Rhizopodaceae</taxon>
        <taxon>Rhizopus</taxon>
    </lineage>
</organism>
<dbReference type="PANTHER" id="PTHR43364:SF4">
    <property type="entry name" value="NAD(P)-LINKED OXIDOREDUCTASE SUPERFAMILY PROTEIN"/>
    <property type="match status" value="1"/>
</dbReference>
<sequence>MALNEKIKLDMSSNNKMQYVRLGNTGMKNASKAEWVKGEEESIEVIKEAYNVSINFFDMADVYSNGESERILDKALKGLNVPRSRVVIAPKVFSPMFPETDRSGAVDLSLDSGMVNKFGLSRKHIMDACDASLKRLGVDYIDLYQIHRLDTETPMKKIMEALNDLVRIGKVRYIGCSFIFIWRFVKLNHIAEKNGWAKFVSMQNLYNLLYREEREMAP</sequence>
<dbReference type="STRING" id="4846.A0A367KWX9"/>
<dbReference type="InterPro" id="IPR036812">
    <property type="entry name" value="NAD(P)_OxRdtase_dom_sf"/>
</dbReference>
<dbReference type="SUPFAM" id="SSF51430">
    <property type="entry name" value="NAD(P)-linked oxidoreductase"/>
    <property type="match status" value="1"/>
</dbReference>
<evidence type="ECO:0000313" key="3">
    <source>
        <dbReference type="EMBL" id="RCI06695.1"/>
    </source>
</evidence>
<reference evidence="3 4" key="1">
    <citation type="journal article" date="2018" name="G3 (Bethesda)">
        <title>Phylogenetic and Phylogenomic Definition of Rhizopus Species.</title>
        <authorList>
            <person name="Gryganskyi A.P."/>
            <person name="Golan J."/>
            <person name="Dolatabadi S."/>
            <person name="Mondo S."/>
            <person name="Robb S."/>
            <person name="Idnurm A."/>
            <person name="Muszewska A."/>
            <person name="Steczkiewicz K."/>
            <person name="Masonjones S."/>
            <person name="Liao H.L."/>
            <person name="Gajdeczka M.T."/>
            <person name="Anike F."/>
            <person name="Vuek A."/>
            <person name="Anishchenko I.M."/>
            <person name="Voigt K."/>
            <person name="de Hoog G.S."/>
            <person name="Smith M.E."/>
            <person name="Heitman J."/>
            <person name="Vilgalys R."/>
            <person name="Stajich J.E."/>
        </authorList>
    </citation>
    <scope>NUCLEOTIDE SEQUENCE [LARGE SCALE GENOMIC DNA]</scope>
    <source>
        <strain evidence="3 4">LSU 92-RS-03</strain>
    </source>
</reference>
<dbReference type="OrthoDB" id="37537at2759"/>
<dbReference type="InterPro" id="IPR050523">
    <property type="entry name" value="AKR_Detox_Biosynth"/>
</dbReference>
<evidence type="ECO:0000256" key="1">
    <source>
        <dbReference type="ARBA" id="ARBA00023002"/>
    </source>
</evidence>
<dbReference type="EMBL" id="PJQM01000104">
    <property type="protein sequence ID" value="RCI06695.1"/>
    <property type="molecule type" value="Genomic_DNA"/>
</dbReference>
<proteinExistence type="predicted"/>
<accession>A0A367KWX9</accession>
<keyword evidence="4" id="KW-1185">Reference proteome</keyword>
<dbReference type="Gene3D" id="3.20.20.100">
    <property type="entry name" value="NADP-dependent oxidoreductase domain"/>
    <property type="match status" value="1"/>
</dbReference>